<sequence>ESEFKMRFSLWGCDDLKKQWQEFIYNDLTIFVKNLSEQLKKNKPDIQISVAVKPNYLSARREYFQDWMDWINLGFVDFVCLMAYNKHIEKYLNEILKVVKEPHRVTVGLGLYVLSPQQIKRQVAFVKSKPFSLLSVS</sequence>
<feature type="non-terminal residue" evidence="3">
    <location>
        <position position="1"/>
    </location>
</feature>
<dbReference type="InterPro" id="IPR017853">
    <property type="entry name" value="GH"/>
</dbReference>
<gene>
    <name evidence="3" type="ORF">S06H3_54984</name>
</gene>
<dbReference type="InterPro" id="IPR052177">
    <property type="entry name" value="Divisome_Glycosyl_Hydrolase"/>
</dbReference>
<organism evidence="3">
    <name type="scientific">marine sediment metagenome</name>
    <dbReference type="NCBI Taxonomy" id="412755"/>
    <lineage>
        <taxon>unclassified sequences</taxon>
        <taxon>metagenomes</taxon>
        <taxon>ecological metagenomes</taxon>
    </lineage>
</organism>
<dbReference type="Gene3D" id="3.20.20.80">
    <property type="entry name" value="Glycosidases"/>
    <property type="match status" value="1"/>
</dbReference>
<feature type="domain" description="Glycosyl hydrolase-like 10" evidence="2">
    <location>
        <begin position="19"/>
        <end position="95"/>
    </location>
</feature>
<dbReference type="InterPro" id="IPR003790">
    <property type="entry name" value="GHL10"/>
</dbReference>
<evidence type="ECO:0000313" key="3">
    <source>
        <dbReference type="EMBL" id="GAI55008.1"/>
    </source>
</evidence>
<dbReference type="Pfam" id="PF02638">
    <property type="entry name" value="GHL10"/>
    <property type="match status" value="1"/>
</dbReference>
<evidence type="ECO:0000259" key="2">
    <source>
        <dbReference type="Pfam" id="PF02638"/>
    </source>
</evidence>
<accession>X1PGN5</accession>
<reference evidence="3" key="1">
    <citation type="journal article" date="2014" name="Front. Microbiol.">
        <title>High frequency of phylogenetically diverse reductive dehalogenase-homologous genes in deep subseafloor sedimentary metagenomes.</title>
        <authorList>
            <person name="Kawai M."/>
            <person name="Futagami T."/>
            <person name="Toyoda A."/>
            <person name="Takaki Y."/>
            <person name="Nishi S."/>
            <person name="Hori S."/>
            <person name="Arai W."/>
            <person name="Tsubouchi T."/>
            <person name="Morono Y."/>
            <person name="Uchiyama I."/>
            <person name="Ito T."/>
            <person name="Fujiyama A."/>
            <person name="Inagaki F."/>
            <person name="Takami H."/>
        </authorList>
    </citation>
    <scope>NUCLEOTIDE SEQUENCE</scope>
    <source>
        <strain evidence="3">Expedition CK06-06</strain>
    </source>
</reference>
<protein>
    <recommendedName>
        <fullName evidence="2">Glycosyl hydrolase-like 10 domain-containing protein</fullName>
    </recommendedName>
</protein>
<keyword evidence="1" id="KW-0732">Signal</keyword>
<evidence type="ECO:0000256" key="1">
    <source>
        <dbReference type="ARBA" id="ARBA00022729"/>
    </source>
</evidence>
<name>X1PGN5_9ZZZZ</name>
<dbReference type="PANTHER" id="PTHR43405:SF1">
    <property type="entry name" value="GLYCOSYL HYDROLASE DIGH"/>
    <property type="match status" value="1"/>
</dbReference>
<dbReference type="SUPFAM" id="SSF51445">
    <property type="entry name" value="(Trans)glycosidases"/>
    <property type="match status" value="1"/>
</dbReference>
<dbReference type="AlphaFoldDB" id="X1PGN5"/>
<dbReference type="EMBL" id="BARV01035213">
    <property type="protein sequence ID" value="GAI55008.1"/>
    <property type="molecule type" value="Genomic_DNA"/>
</dbReference>
<dbReference type="PANTHER" id="PTHR43405">
    <property type="entry name" value="GLYCOSYL HYDROLASE DIGH"/>
    <property type="match status" value="1"/>
</dbReference>
<comment type="caution">
    <text evidence="3">The sequence shown here is derived from an EMBL/GenBank/DDBJ whole genome shotgun (WGS) entry which is preliminary data.</text>
</comment>
<proteinExistence type="predicted"/>